<protein>
    <submittedName>
        <fullName evidence="2">Uncharacterized protein</fullName>
    </submittedName>
</protein>
<name>A0A811SSD1_9POAL</name>
<dbReference type="EMBL" id="CAJGYO010000769">
    <property type="protein sequence ID" value="CAD6343452.1"/>
    <property type="molecule type" value="Genomic_DNA"/>
</dbReference>
<evidence type="ECO:0000313" key="2">
    <source>
        <dbReference type="EMBL" id="CAD6343452.1"/>
    </source>
</evidence>
<keyword evidence="3" id="KW-1185">Reference proteome</keyword>
<reference evidence="2" key="1">
    <citation type="submission" date="2020-10" db="EMBL/GenBank/DDBJ databases">
        <authorList>
            <person name="Han B."/>
            <person name="Lu T."/>
            <person name="Zhao Q."/>
            <person name="Huang X."/>
            <person name="Zhao Y."/>
        </authorList>
    </citation>
    <scope>NUCLEOTIDE SEQUENCE</scope>
</reference>
<dbReference type="AlphaFoldDB" id="A0A811SSD1"/>
<dbReference type="Proteomes" id="UP000604825">
    <property type="component" value="Unassembled WGS sequence"/>
</dbReference>
<gene>
    <name evidence="2" type="ORF">NCGR_LOCUS67550</name>
</gene>
<feature type="region of interest" description="Disordered" evidence="1">
    <location>
        <begin position="264"/>
        <end position="308"/>
    </location>
</feature>
<feature type="region of interest" description="Disordered" evidence="1">
    <location>
        <begin position="367"/>
        <end position="390"/>
    </location>
</feature>
<sequence length="390" mass="42921">MRTVMGKQDNKRSTPKHVTFATPLTQIMVDKAKLIIEDSSYNLMDNTLTTLPLGPSIYSCDPITPKKKLLAMLDAATSQYSISSSDTDIEGVMANADPQCHYSETNLEKPNTDSSSDPPTTIEVTDLINSEVAGVEPLCHSDSATNAEVQIDSTVEPVHILKEAADVADAYLQRWANRSMSLMFWGHTDLHGNGVENDQNTSSSRLQEPVIPQVPSNIVENEDDSTAPQDPAAIAKAVTIDGFIASITKSIPAPLIPQLTEAIPDDESNDHEMGNTYEPPEIPSPSRSSDITPQRKSSRLAKKAKTTEGKGAIQVIEELLVKKLRDLSSPTTQEEADQLEFYAQHFERPLTKEKMDTLMVLIEVGQQKSKEKRGKLTKVEPRNIQEQLEV</sequence>
<comment type="caution">
    <text evidence="2">The sequence shown here is derived from an EMBL/GenBank/DDBJ whole genome shotgun (WGS) entry which is preliminary data.</text>
</comment>
<evidence type="ECO:0000313" key="3">
    <source>
        <dbReference type="Proteomes" id="UP000604825"/>
    </source>
</evidence>
<proteinExistence type="predicted"/>
<accession>A0A811SSD1</accession>
<organism evidence="2 3">
    <name type="scientific">Miscanthus lutarioriparius</name>
    <dbReference type="NCBI Taxonomy" id="422564"/>
    <lineage>
        <taxon>Eukaryota</taxon>
        <taxon>Viridiplantae</taxon>
        <taxon>Streptophyta</taxon>
        <taxon>Embryophyta</taxon>
        <taxon>Tracheophyta</taxon>
        <taxon>Spermatophyta</taxon>
        <taxon>Magnoliopsida</taxon>
        <taxon>Liliopsida</taxon>
        <taxon>Poales</taxon>
        <taxon>Poaceae</taxon>
        <taxon>PACMAD clade</taxon>
        <taxon>Panicoideae</taxon>
        <taxon>Andropogonodae</taxon>
        <taxon>Andropogoneae</taxon>
        <taxon>Saccharinae</taxon>
        <taxon>Miscanthus</taxon>
    </lineage>
</organism>
<evidence type="ECO:0000256" key="1">
    <source>
        <dbReference type="SAM" id="MobiDB-lite"/>
    </source>
</evidence>